<organism evidence="2 3">
    <name type="scientific">Maridesulfovibrio ferrireducens</name>
    <dbReference type="NCBI Taxonomy" id="246191"/>
    <lineage>
        <taxon>Bacteria</taxon>
        <taxon>Pseudomonadati</taxon>
        <taxon>Thermodesulfobacteriota</taxon>
        <taxon>Desulfovibrionia</taxon>
        <taxon>Desulfovibrionales</taxon>
        <taxon>Desulfovibrionaceae</taxon>
        <taxon>Maridesulfovibrio</taxon>
    </lineage>
</organism>
<sequence>MKKTALILQILMVLILASASFAYANEDQTDALIKQVVKVVPKGAELIAREANDSSAFVAYTQGVKNYQFTLSGDMNPQIKDAKEFKYKGKKAFYFQPGMEDTGGLMIILSAEKSIVIIYSSGFSNDEEVNQKTMTQMADQMDLGSL</sequence>
<dbReference type="AlphaFoldDB" id="A0A1G9KAR4"/>
<evidence type="ECO:0000313" key="3">
    <source>
        <dbReference type="Proteomes" id="UP000199053"/>
    </source>
</evidence>
<proteinExistence type="predicted"/>
<accession>A0A1G9KAR4</accession>
<reference evidence="3" key="1">
    <citation type="submission" date="2016-10" db="EMBL/GenBank/DDBJ databases">
        <authorList>
            <person name="Varghese N."/>
            <person name="Submissions S."/>
        </authorList>
    </citation>
    <scope>NUCLEOTIDE SEQUENCE [LARGE SCALE GENOMIC DNA]</scope>
    <source>
        <strain evidence="3">DSM 16995</strain>
    </source>
</reference>
<keyword evidence="3" id="KW-1185">Reference proteome</keyword>
<evidence type="ECO:0000313" key="2">
    <source>
        <dbReference type="EMBL" id="SDL46524.1"/>
    </source>
</evidence>
<protein>
    <recommendedName>
        <fullName evidence="4">DUF4252 domain-containing protein</fullName>
    </recommendedName>
</protein>
<feature type="signal peptide" evidence="1">
    <location>
        <begin position="1"/>
        <end position="24"/>
    </location>
</feature>
<keyword evidence="1" id="KW-0732">Signal</keyword>
<feature type="chain" id="PRO_5011621094" description="DUF4252 domain-containing protein" evidence="1">
    <location>
        <begin position="25"/>
        <end position="146"/>
    </location>
</feature>
<evidence type="ECO:0000256" key="1">
    <source>
        <dbReference type="SAM" id="SignalP"/>
    </source>
</evidence>
<dbReference type="RefSeq" id="WP_092162548.1">
    <property type="nucleotide sequence ID" value="NZ_FNGA01000005.1"/>
</dbReference>
<dbReference type="Proteomes" id="UP000199053">
    <property type="component" value="Unassembled WGS sequence"/>
</dbReference>
<evidence type="ECO:0008006" key="4">
    <source>
        <dbReference type="Google" id="ProtNLM"/>
    </source>
</evidence>
<dbReference type="OrthoDB" id="5459805at2"/>
<name>A0A1G9KAR4_9BACT</name>
<dbReference type="EMBL" id="FNGA01000005">
    <property type="protein sequence ID" value="SDL46524.1"/>
    <property type="molecule type" value="Genomic_DNA"/>
</dbReference>
<gene>
    <name evidence="2" type="ORF">SAMN05660337_2999</name>
</gene>